<dbReference type="InterPro" id="IPR016181">
    <property type="entry name" value="Acyl_CoA_acyltransferase"/>
</dbReference>
<dbReference type="PANTHER" id="PTHR20958:SF6">
    <property type="entry name" value="GLYCINE N-ACYLTRANSFERASE-LIKE PROTEIN"/>
    <property type="match status" value="1"/>
</dbReference>
<dbReference type="InterPro" id="IPR053225">
    <property type="entry name" value="Acyl-CoA_N-acyltransferase"/>
</dbReference>
<name>A0A167SED8_PENCH</name>
<proteinExistence type="predicted"/>
<sequence length="441" mass="47955">MAICIYEHDAATIIPALISELPYSTTLLRRIQHGIASPYETAYILANFPPGSTPEPGQPWLAARVDLFGGRTTQMLIYSSLEAEHTSIPPIVTVSDTKTAAPETLNVDSTRSNNNRNNTNDNDDDNPVININKPIVSTFSASPSILALARSQLLALLSYVKVNLLPPYLSYLAQAAKATSAEAGNTSVSMSPGTTNNTNPNNTSSVPLIPEPDPQAFLIGSLHTGLFSLLQRSGYYTQSDPIPNIRVHRFDDPPYYKYFFRRFDFSPDEASGRSADLPFADLSLPAGYRFHDREGREGVLSKHLDLVQSRTHIPRPRTQLSTMPGVAVYSDSGSSDADEMPIAWGFLGVDGALATLHVEPEHRGRGLAVPLSKAIMRRGMSVDGVFGAGSVNSEDSQTRERVGAWAHAEVAGYNNASRRVMEKIGGQVLTTVTWTVIELLD</sequence>
<organism evidence="2">
    <name type="scientific">Penicillium chrysogenum</name>
    <name type="common">Penicillium notatum</name>
    <dbReference type="NCBI Taxonomy" id="5076"/>
    <lineage>
        <taxon>Eukaryota</taxon>
        <taxon>Fungi</taxon>
        <taxon>Dikarya</taxon>
        <taxon>Ascomycota</taxon>
        <taxon>Pezizomycotina</taxon>
        <taxon>Eurotiomycetes</taxon>
        <taxon>Eurotiomycetidae</taxon>
        <taxon>Eurotiales</taxon>
        <taxon>Aspergillaceae</taxon>
        <taxon>Penicillium</taxon>
        <taxon>Penicillium chrysogenum species complex</taxon>
    </lineage>
</organism>
<dbReference type="EMBL" id="CM002799">
    <property type="protein sequence ID" value="KZN87066.1"/>
    <property type="molecule type" value="Genomic_DNA"/>
</dbReference>
<evidence type="ECO:0000313" key="2">
    <source>
        <dbReference type="EMBL" id="KZN87066.1"/>
    </source>
</evidence>
<reference evidence="2" key="1">
    <citation type="journal article" date="2014" name="Genome Announc.">
        <title>Complete sequencing and chromosome-scale genome assembly of the industrial progenitor strain P2niaD18 from the penicillin producer Penicillium chrysogenum.</title>
        <authorList>
            <person name="Specht T."/>
            <person name="Dahlmann T.A."/>
            <person name="Zadra I."/>
            <person name="Kurnsteiner H."/>
            <person name="Kuck U."/>
        </authorList>
    </citation>
    <scope>NUCLEOTIDE SEQUENCE [LARGE SCALE GENOMIC DNA]</scope>
    <source>
        <strain evidence="2">P2niaD18</strain>
    </source>
</reference>
<dbReference type="AlphaFoldDB" id="A0A167SED8"/>
<feature type="region of interest" description="Disordered" evidence="1">
    <location>
        <begin position="99"/>
        <end position="127"/>
    </location>
</feature>
<feature type="compositionally biased region" description="Low complexity" evidence="1">
    <location>
        <begin position="106"/>
        <end position="120"/>
    </location>
</feature>
<dbReference type="PANTHER" id="PTHR20958">
    <property type="entry name" value="GLYCINE N-ACYLTRANSFERASE-LIKE PROTEIN"/>
    <property type="match status" value="1"/>
</dbReference>
<dbReference type="SUPFAM" id="SSF55729">
    <property type="entry name" value="Acyl-CoA N-acyltransferases (Nat)"/>
    <property type="match status" value="1"/>
</dbReference>
<gene>
    <name evidence="2" type="ORF">EN45_056220</name>
</gene>
<protein>
    <recommendedName>
        <fullName evidence="3">N-acetyltransferase domain-containing protein</fullName>
    </recommendedName>
</protein>
<accession>A0A167SED8</accession>
<evidence type="ECO:0008006" key="3">
    <source>
        <dbReference type="Google" id="ProtNLM"/>
    </source>
</evidence>
<evidence type="ECO:0000256" key="1">
    <source>
        <dbReference type="SAM" id="MobiDB-lite"/>
    </source>
</evidence>
<dbReference type="Proteomes" id="UP000076449">
    <property type="component" value="Chromosome II"/>
</dbReference>
<dbReference type="Gene3D" id="3.40.630.30">
    <property type="match status" value="1"/>
</dbReference>